<organism evidence="1 2">
    <name type="scientific">Hibiscus syriacus</name>
    <name type="common">Rose of Sharon</name>
    <dbReference type="NCBI Taxonomy" id="106335"/>
    <lineage>
        <taxon>Eukaryota</taxon>
        <taxon>Viridiplantae</taxon>
        <taxon>Streptophyta</taxon>
        <taxon>Embryophyta</taxon>
        <taxon>Tracheophyta</taxon>
        <taxon>Spermatophyta</taxon>
        <taxon>Magnoliopsida</taxon>
        <taxon>eudicotyledons</taxon>
        <taxon>Gunneridae</taxon>
        <taxon>Pentapetalae</taxon>
        <taxon>rosids</taxon>
        <taxon>malvids</taxon>
        <taxon>Malvales</taxon>
        <taxon>Malvaceae</taxon>
        <taxon>Malvoideae</taxon>
        <taxon>Hibiscus</taxon>
    </lineage>
</organism>
<comment type="caution">
    <text evidence="1">The sequence shown here is derived from an EMBL/GenBank/DDBJ whole genome shotgun (WGS) entry which is preliminary data.</text>
</comment>
<dbReference type="EMBL" id="VEPZ02001734">
    <property type="protein sequence ID" value="KAE8660044.1"/>
    <property type="molecule type" value="Genomic_DNA"/>
</dbReference>
<name>A0A6A2XZ32_HIBSY</name>
<keyword evidence="2" id="KW-1185">Reference proteome</keyword>
<dbReference type="Proteomes" id="UP000436088">
    <property type="component" value="Unassembled WGS sequence"/>
</dbReference>
<dbReference type="AlphaFoldDB" id="A0A6A2XZ32"/>
<proteinExistence type="predicted"/>
<evidence type="ECO:0000313" key="1">
    <source>
        <dbReference type="EMBL" id="KAE8660044.1"/>
    </source>
</evidence>
<reference evidence="1" key="1">
    <citation type="submission" date="2019-09" db="EMBL/GenBank/DDBJ databases">
        <title>Draft genome information of white flower Hibiscus syriacus.</title>
        <authorList>
            <person name="Kim Y.-M."/>
        </authorList>
    </citation>
    <scope>NUCLEOTIDE SEQUENCE [LARGE SCALE GENOMIC DNA]</scope>
    <source>
        <strain evidence="1">YM2019G1</strain>
    </source>
</reference>
<protein>
    <submittedName>
        <fullName evidence="1">Uncharacterized protein</fullName>
    </submittedName>
</protein>
<evidence type="ECO:0000313" key="2">
    <source>
        <dbReference type="Proteomes" id="UP000436088"/>
    </source>
</evidence>
<sequence length="86" mass="9702">MESSYPFYVFVTSVFIFMVPLDEVLDRIQVASPMRKGDRVAAYVAHRGTIRVHDDVPFWFVLENVEGGSYAGGGDRIPYESDLALK</sequence>
<gene>
    <name evidence="1" type="ORF">F3Y22_tig00116959pilonHSYRG00509</name>
</gene>
<accession>A0A6A2XZ32</accession>